<dbReference type="PANTHER" id="PTHR47128">
    <property type="match status" value="1"/>
</dbReference>
<dbReference type="GeneID" id="37623251"/>
<evidence type="ECO:0000256" key="3">
    <source>
        <dbReference type="ARBA" id="ARBA00022640"/>
    </source>
</evidence>
<dbReference type="Gene3D" id="3.40.50.720">
    <property type="entry name" value="NAD(P)-binding Rossmann-like Domain"/>
    <property type="match status" value="1"/>
</dbReference>
<evidence type="ECO:0000259" key="5">
    <source>
        <dbReference type="Pfam" id="PF05368"/>
    </source>
</evidence>
<dbReference type="InterPro" id="IPR008030">
    <property type="entry name" value="NmrA-like"/>
</dbReference>
<dbReference type="AlphaFoldDB" id="A0A345U7S1"/>
<dbReference type="RefSeq" id="YP_009510834.1">
    <property type="nucleotide sequence ID" value="NC_039141.1"/>
</dbReference>
<sequence length="323" mass="36845">MSLLVLGATGTLGRQIVRRALDEGFQVKCFVRNFRKAAFLKEWGAELVYGDLKLPETIPPALLGITAIVDASTARSSDVYNTAKIDLYGKYVLIEAARKAHIQRYVFFSIFNACTYAEIPLIQMKVIIQDHLIRSGIDYTIFNLAGFFQGLIAQYALPILDNRTVWITDDIKSIAYMDAQDIAKLTIRSLSSVKIKNKILPMVGSKPWSSIEIIELCEKLSGQRSKISRIPIFILNLLCRLTYFFQWSWNIADRLAFTAVLTNSDSFNTSMSEVYGLLQMNEKDTEKLEDYFKEYFGKVMKKLKKINYDSANQSNQRINKSNF</sequence>
<evidence type="ECO:0000256" key="2">
    <source>
        <dbReference type="ARBA" id="ARBA00022531"/>
    </source>
</evidence>
<comment type="subcellular location">
    <subcellularLocation>
        <location evidence="1">Plastid</location>
    </subcellularLocation>
</comment>
<proteinExistence type="predicted"/>
<evidence type="ECO:0000256" key="1">
    <source>
        <dbReference type="ARBA" id="ARBA00004474"/>
    </source>
</evidence>
<dbReference type="PANTHER" id="PTHR47128:SF2">
    <property type="entry name" value="PROTEIN HIGH CHLOROPHYLL FLUORESCENCE PHENOTYPE 244, CHLOROPLASTIC"/>
    <property type="match status" value="1"/>
</dbReference>
<gene>
    <name evidence="6" type="primary">ycf39</name>
</gene>
<dbReference type="InterPro" id="IPR036291">
    <property type="entry name" value="NAD(P)-bd_dom_sf"/>
</dbReference>
<keyword evidence="2" id="KW-0602">Photosynthesis</keyword>
<evidence type="ECO:0000256" key="4">
    <source>
        <dbReference type="ARBA" id="ARBA00023276"/>
    </source>
</evidence>
<keyword evidence="3 6" id="KW-0934">Plastid</keyword>
<feature type="domain" description="NmrA-like" evidence="5">
    <location>
        <begin position="3"/>
        <end position="238"/>
    </location>
</feature>
<dbReference type="EMBL" id="MH396011">
    <property type="protein sequence ID" value="AXI96507.1"/>
    <property type="molecule type" value="Genomic_DNA"/>
</dbReference>
<evidence type="ECO:0000313" key="6">
    <source>
        <dbReference type="EMBL" id="AXI96507.1"/>
    </source>
</evidence>
<reference evidence="6" key="1">
    <citation type="submission" date="2018-05" db="EMBL/GenBank/DDBJ databases">
        <title>Organellar genomes of Gracilariaceae.</title>
        <authorList>
            <person name="Iha C."/>
            <person name="Oliveira M.C."/>
        </authorList>
    </citation>
    <scope>NUCLEOTIDE SEQUENCE</scope>
</reference>
<dbReference type="GO" id="GO:0015979">
    <property type="term" value="P:photosynthesis"/>
    <property type="evidence" value="ECO:0007669"/>
    <property type="project" value="UniProtKB-KW"/>
</dbReference>
<dbReference type="InterPro" id="IPR044256">
    <property type="entry name" value="HCF244-like"/>
</dbReference>
<accession>A0A345U7S1</accession>
<name>A0A345U7S1_GRAGA</name>
<keyword evidence="6" id="KW-0150">Chloroplast</keyword>
<dbReference type="GO" id="GO:0009536">
    <property type="term" value="C:plastid"/>
    <property type="evidence" value="ECO:0007669"/>
    <property type="project" value="UniProtKB-SubCell"/>
</dbReference>
<keyword evidence="4" id="KW-0604">Photosystem II</keyword>
<dbReference type="GO" id="GO:0009523">
    <property type="term" value="C:photosystem II"/>
    <property type="evidence" value="ECO:0007669"/>
    <property type="project" value="UniProtKB-KW"/>
</dbReference>
<geneLocation type="chloroplast" evidence="6"/>
<organism evidence="6">
    <name type="scientific">Gracilaria gracilis</name>
    <name type="common">Red alga</name>
    <dbReference type="NCBI Taxonomy" id="2777"/>
    <lineage>
        <taxon>Eukaryota</taxon>
        <taxon>Rhodophyta</taxon>
        <taxon>Florideophyceae</taxon>
        <taxon>Rhodymeniophycidae</taxon>
        <taxon>Gracilariales</taxon>
        <taxon>Gracilariaceae</taxon>
        <taxon>Gracilaria</taxon>
    </lineage>
</organism>
<protein>
    <recommendedName>
        <fullName evidence="5">NmrA-like domain-containing protein</fullName>
    </recommendedName>
</protein>
<dbReference type="SUPFAM" id="SSF51735">
    <property type="entry name" value="NAD(P)-binding Rossmann-fold domains"/>
    <property type="match status" value="1"/>
</dbReference>
<dbReference type="Pfam" id="PF05368">
    <property type="entry name" value="NmrA"/>
    <property type="match status" value="1"/>
</dbReference>
<dbReference type="CDD" id="cd05243">
    <property type="entry name" value="SDR_a5"/>
    <property type="match status" value="1"/>
</dbReference>